<dbReference type="SMART" id="SM00448">
    <property type="entry name" value="REC"/>
    <property type="match status" value="1"/>
</dbReference>
<evidence type="ECO:0000313" key="11">
    <source>
        <dbReference type="Proteomes" id="UP001139089"/>
    </source>
</evidence>
<dbReference type="Gene3D" id="3.40.50.180">
    <property type="entry name" value="Methylesterase CheB, C-terminal domain"/>
    <property type="match status" value="1"/>
</dbReference>
<organism evidence="10 11">
    <name type="scientific">Rhizobium quercicola</name>
    <dbReference type="NCBI Taxonomy" id="2901226"/>
    <lineage>
        <taxon>Bacteria</taxon>
        <taxon>Pseudomonadati</taxon>
        <taxon>Pseudomonadota</taxon>
        <taxon>Alphaproteobacteria</taxon>
        <taxon>Hyphomicrobiales</taxon>
        <taxon>Rhizobiaceae</taxon>
        <taxon>Rhizobium/Agrobacterium group</taxon>
        <taxon>Rhizobium</taxon>
    </lineage>
</organism>
<dbReference type="InterPro" id="IPR011006">
    <property type="entry name" value="CheY-like_superfamily"/>
</dbReference>
<feature type="domain" description="Response regulatory" evidence="8">
    <location>
        <begin position="4"/>
        <end position="119"/>
    </location>
</feature>
<dbReference type="Pfam" id="PF01339">
    <property type="entry name" value="CheB_methylest"/>
    <property type="match status" value="1"/>
</dbReference>
<dbReference type="InterPro" id="IPR035909">
    <property type="entry name" value="CheB_C"/>
</dbReference>
<evidence type="ECO:0000256" key="6">
    <source>
        <dbReference type="PROSITE-ProRule" id="PRU00050"/>
    </source>
</evidence>
<dbReference type="Gene3D" id="3.40.50.2300">
    <property type="match status" value="1"/>
</dbReference>
<sequence>MPLKVLVVDDSALMRKHLTTLLKAEGFEVQIARTGREALTELSFFKPDVVTLDINMPEMDGLTALAHIMTERPTPTVMVSSLTERGALATLEALALGAVDYIAKPGGTISLSIDAISSSIVQKVRAASEARIRGRAGRGDRAAAAMPAALSASASAAASARASLVREAAPRRRTYPVSGSPFGLVLIGVSTGGPRTLEEVLPFLPANLPWPVLVAQHMPPSFTASLAARLNGLCPLEVREGASMEELQPGRIYIARGGCDMVVAQRGSKLVIVNRPESPAHTWHPSVELLVQSAAELVPAEKLIAVQLTGMGHDGAQAMTELRKAGGRTIAESDETAVIFGMPAELIKRGGAECILPSGKIAQQIRQWIGRAS</sequence>
<gene>
    <name evidence="5 10" type="primary">cheB</name>
    <name evidence="10" type="ORF">LRX75_03195</name>
</gene>
<dbReference type="Pfam" id="PF00072">
    <property type="entry name" value="Response_reg"/>
    <property type="match status" value="1"/>
</dbReference>
<dbReference type="NCBIfam" id="NF001965">
    <property type="entry name" value="PRK00742.1"/>
    <property type="match status" value="1"/>
</dbReference>
<comment type="domain">
    <text evidence="5">Contains a C-terminal catalytic domain, and an N-terminal region which modulates catalytic activity.</text>
</comment>
<proteinExistence type="inferred from homology"/>
<evidence type="ECO:0000256" key="2">
    <source>
        <dbReference type="ARBA" id="ARBA00022500"/>
    </source>
</evidence>
<dbReference type="SUPFAM" id="SSF52172">
    <property type="entry name" value="CheY-like"/>
    <property type="match status" value="1"/>
</dbReference>
<dbReference type="PROSITE" id="PS50122">
    <property type="entry name" value="CHEB"/>
    <property type="match status" value="1"/>
</dbReference>
<dbReference type="CDD" id="cd16432">
    <property type="entry name" value="CheB_Rec"/>
    <property type="match status" value="1"/>
</dbReference>
<dbReference type="InterPro" id="IPR000673">
    <property type="entry name" value="Sig_transdc_resp-reg_Me-estase"/>
</dbReference>
<comment type="similarity">
    <text evidence="5">Belongs to the CheB family.</text>
</comment>
<feature type="modified residue" description="4-aspartylphosphate" evidence="5 7">
    <location>
        <position position="53"/>
    </location>
</feature>
<evidence type="ECO:0000313" key="10">
    <source>
        <dbReference type="EMBL" id="MCD7108042.1"/>
    </source>
</evidence>
<dbReference type="PIRSF" id="PIRSF000876">
    <property type="entry name" value="RR_chemtxs_CheB"/>
    <property type="match status" value="1"/>
</dbReference>
<dbReference type="CDD" id="cd17541">
    <property type="entry name" value="REC_CheB-like"/>
    <property type="match status" value="1"/>
</dbReference>
<evidence type="ECO:0000259" key="9">
    <source>
        <dbReference type="PROSITE" id="PS50122"/>
    </source>
</evidence>
<dbReference type="InterPro" id="IPR008248">
    <property type="entry name" value="CheB-like"/>
</dbReference>
<dbReference type="HAMAP" id="MF_00099">
    <property type="entry name" value="CheB_chemtxs"/>
    <property type="match status" value="1"/>
</dbReference>
<dbReference type="EMBL" id="JAJOZR010000001">
    <property type="protein sequence ID" value="MCD7108042.1"/>
    <property type="molecule type" value="Genomic_DNA"/>
</dbReference>
<accession>A0A9X1SZ57</accession>
<keyword evidence="1 5" id="KW-0963">Cytoplasm</keyword>
<keyword evidence="2 5" id="KW-0145">Chemotaxis</keyword>
<keyword evidence="10" id="KW-0808">Transferase</keyword>
<feature type="active site" evidence="5 6">
    <location>
        <position position="314"/>
    </location>
</feature>
<comment type="function">
    <text evidence="5">Involved in chemotaxis. Part of a chemotaxis signal transduction system that modulates chemotaxis in response to various stimuli. Catalyzes the demethylation of specific methylglutamate residues introduced into the chemoreceptors (methyl-accepting chemotaxis proteins or MCP) by CheR. Also mediates the irreversible deamidation of specific glutamine residues to glutamic acid.</text>
</comment>
<dbReference type="GO" id="GO:0008168">
    <property type="term" value="F:methyltransferase activity"/>
    <property type="evidence" value="ECO:0007669"/>
    <property type="project" value="UniProtKB-KW"/>
</dbReference>
<dbReference type="RefSeq" id="WP_231811810.1">
    <property type="nucleotide sequence ID" value="NZ_JAJOZR010000001.1"/>
</dbReference>
<dbReference type="PROSITE" id="PS50110">
    <property type="entry name" value="RESPONSE_REGULATORY"/>
    <property type="match status" value="1"/>
</dbReference>
<comment type="catalytic activity">
    <reaction evidence="4 5">
        <text>[protein]-L-glutamate 5-O-methyl ester + H2O = L-glutamyl-[protein] + methanol + H(+)</text>
        <dbReference type="Rhea" id="RHEA:23236"/>
        <dbReference type="Rhea" id="RHEA-COMP:10208"/>
        <dbReference type="Rhea" id="RHEA-COMP:10311"/>
        <dbReference type="ChEBI" id="CHEBI:15377"/>
        <dbReference type="ChEBI" id="CHEBI:15378"/>
        <dbReference type="ChEBI" id="CHEBI:17790"/>
        <dbReference type="ChEBI" id="CHEBI:29973"/>
        <dbReference type="ChEBI" id="CHEBI:82795"/>
        <dbReference type="EC" id="3.1.1.61"/>
    </reaction>
</comment>
<dbReference type="SUPFAM" id="SSF52738">
    <property type="entry name" value="Methylesterase CheB, C-terminal domain"/>
    <property type="match status" value="1"/>
</dbReference>
<dbReference type="AlphaFoldDB" id="A0A9X1SZ57"/>
<evidence type="ECO:0000256" key="5">
    <source>
        <dbReference type="HAMAP-Rule" id="MF_00099"/>
    </source>
</evidence>
<protein>
    <recommendedName>
        <fullName evidence="5">Protein-glutamate methylesterase/protein-glutamine glutaminase</fullName>
        <ecNumber evidence="5">3.1.1.61</ecNumber>
        <ecNumber evidence="5">3.5.1.44</ecNumber>
    </recommendedName>
</protein>
<evidence type="ECO:0000256" key="3">
    <source>
        <dbReference type="ARBA" id="ARBA00022801"/>
    </source>
</evidence>
<evidence type="ECO:0000259" key="8">
    <source>
        <dbReference type="PROSITE" id="PS50110"/>
    </source>
</evidence>
<dbReference type="GO" id="GO:0008984">
    <property type="term" value="F:protein-glutamate methylesterase activity"/>
    <property type="evidence" value="ECO:0007669"/>
    <property type="project" value="UniProtKB-UniRule"/>
</dbReference>
<dbReference type="GO" id="GO:0005737">
    <property type="term" value="C:cytoplasm"/>
    <property type="evidence" value="ECO:0007669"/>
    <property type="project" value="UniProtKB-SubCell"/>
</dbReference>
<comment type="caution">
    <text evidence="10">The sequence shown here is derived from an EMBL/GenBank/DDBJ whole genome shotgun (WGS) entry which is preliminary data.</text>
</comment>
<keyword evidence="11" id="KW-1185">Reference proteome</keyword>
<comment type="subcellular location">
    <subcellularLocation>
        <location evidence="5">Cytoplasm</location>
    </subcellularLocation>
</comment>
<dbReference type="GO" id="GO:0050568">
    <property type="term" value="F:protein-glutamine glutaminase activity"/>
    <property type="evidence" value="ECO:0007669"/>
    <property type="project" value="UniProtKB-UniRule"/>
</dbReference>
<dbReference type="GO" id="GO:0032259">
    <property type="term" value="P:methylation"/>
    <property type="evidence" value="ECO:0007669"/>
    <property type="project" value="UniProtKB-KW"/>
</dbReference>
<dbReference type="Proteomes" id="UP001139089">
    <property type="component" value="Unassembled WGS sequence"/>
</dbReference>
<keyword evidence="5 7" id="KW-0597">Phosphoprotein</keyword>
<evidence type="ECO:0000256" key="4">
    <source>
        <dbReference type="ARBA" id="ARBA00048267"/>
    </source>
</evidence>
<dbReference type="PANTHER" id="PTHR42872">
    <property type="entry name" value="PROTEIN-GLUTAMATE METHYLESTERASE/PROTEIN-GLUTAMINE GLUTAMINASE"/>
    <property type="match status" value="1"/>
</dbReference>
<dbReference type="EC" id="3.1.1.61" evidence="5"/>
<feature type="domain" description="CheB-type methylesterase" evidence="9">
    <location>
        <begin position="176"/>
        <end position="372"/>
    </location>
</feature>
<keyword evidence="3 5" id="KW-0378">Hydrolase</keyword>
<dbReference type="EC" id="3.5.1.44" evidence="5"/>
<dbReference type="PANTHER" id="PTHR42872:SF6">
    <property type="entry name" value="PROTEIN-GLUTAMATE METHYLESTERASE_PROTEIN-GLUTAMINE GLUTAMINASE"/>
    <property type="match status" value="1"/>
</dbReference>
<dbReference type="GO" id="GO:0006935">
    <property type="term" value="P:chemotaxis"/>
    <property type="evidence" value="ECO:0007669"/>
    <property type="project" value="UniProtKB-UniRule"/>
</dbReference>
<dbReference type="GO" id="GO:0000156">
    <property type="term" value="F:phosphorelay response regulator activity"/>
    <property type="evidence" value="ECO:0007669"/>
    <property type="project" value="InterPro"/>
</dbReference>
<feature type="active site" evidence="5 6">
    <location>
        <position position="190"/>
    </location>
</feature>
<feature type="active site" evidence="5 6">
    <location>
        <position position="217"/>
    </location>
</feature>
<comment type="PTM">
    <text evidence="5">Phosphorylated by CheA. Phosphorylation of the N-terminal regulatory domain activates the methylesterase activity.</text>
</comment>
<name>A0A9X1SZ57_9HYPH</name>
<evidence type="ECO:0000256" key="1">
    <source>
        <dbReference type="ARBA" id="ARBA00022490"/>
    </source>
</evidence>
<evidence type="ECO:0000256" key="7">
    <source>
        <dbReference type="PROSITE-ProRule" id="PRU00169"/>
    </source>
</evidence>
<keyword evidence="10" id="KW-0489">Methyltransferase</keyword>
<comment type="catalytic activity">
    <reaction evidence="5">
        <text>L-glutaminyl-[protein] + H2O = L-glutamyl-[protein] + NH4(+)</text>
        <dbReference type="Rhea" id="RHEA:16441"/>
        <dbReference type="Rhea" id="RHEA-COMP:10207"/>
        <dbReference type="Rhea" id="RHEA-COMP:10208"/>
        <dbReference type="ChEBI" id="CHEBI:15377"/>
        <dbReference type="ChEBI" id="CHEBI:28938"/>
        <dbReference type="ChEBI" id="CHEBI:29973"/>
        <dbReference type="ChEBI" id="CHEBI:30011"/>
        <dbReference type="EC" id="3.5.1.44"/>
    </reaction>
</comment>
<reference evidence="10" key="1">
    <citation type="submission" date="2021-12" db="EMBL/GenBank/DDBJ databases">
        <authorList>
            <person name="Li Y."/>
        </authorList>
    </citation>
    <scope>NUCLEOTIDE SEQUENCE</scope>
    <source>
        <strain evidence="10">DKSPLA3</strain>
    </source>
</reference>
<dbReference type="InterPro" id="IPR001789">
    <property type="entry name" value="Sig_transdc_resp-reg_receiver"/>
</dbReference>